<dbReference type="Gramene" id="AUR62000156-RA">
    <property type="protein sequence ID" value="AUR62000156-RA:cds"/>
    <property type="gene ID" value="AUR62000156"/>
</dbReference>
<reference evidence="6" key="2">
    <citation type="submission" date="2021-03" db="UniProtKB">
        <authorList>
            <consortium name="EnsemblPlants"/>
        </authorList>
    </citation>
    <scope>IDENTIFICATION</scope>
</reference>
<sequence length="338" mass="37325">MAATTLLFIAAFLFYCLHPTEAQIGVCYGKIGDNLPSSQDVVNLYKSNGIKAMRLYFPDQDTLQALQGTNIELMLGVANENIESLASCSCAAKRWVRRNVLPFGSLIKYVVVGNEINPSDKQASSVLPAMQNIIYALNASQNSNNLNDEIKVSTAINTNLIKNSYPPSNGQFQDLSYITPIIDFLNSNDSPLLVNIYPYFAYINDTQHISLDYALFNAPEVVFTDPNNGLDYKNLLDAMVDSVYAALRKAGANHPRVIVSESGWPSRGGSAATMDNAKAYYENLANHVKQGTPLMAGQPIETYLFAMFDENQKQGASSERNFGIFYPNQQSKYGQLNF</sequence>
<dbReference type="RefSeq" id="XP_021771858.1">
    <property type="nucleotide sequence ID" value="XM_021916166.1"/>
</dbReference>
<evidence type="ECO:0000256" key="2">
    <source>
        <dbReference type="ARBA" id="ARBA00022801"/>
    </source>
</evidence>
<accession>A0A803KMA0</accession>
<evidence type="ECO:0008006" key="8">
    <source>
        <dbReference type="Google" id="ProtNLM"/>
    </source>
</evidence>
<dbReference type="EnsemblPlants" id="AUR62000156-RA">
    <property type="protein sequence ID" value="AUR62000156-RA:cds"/>
    <property type="gene ID" value="AUR62000156"/>
</dbReference>
<evidence type="ECO:0000256" key="3">
    <source>
        <dbReference type="ARBA" id="ARBA00023295"/>
    </source>
</evidence>
<dbReference type="InterPro" id="IPR044965">
    <property type="entry name" value="Glyco_hydro_17_plant"/>
</dbReference>
<dbReference type="FunFam" id="3.20.20.80:FF:000010">
    <property type="entry name" value="glucan endo-1,3-beta-glucosidase, basic"/>
    <property type="match status" value="1"/>
</dbReference>
<dbReference type="Pfam" id="PF00332">
    <property type="entry name" value="Glyco_hydro_17"/>
    <property type="match status" value="1"/>
</dbReference>
<dbReference type="GeneID" id="110736005"/>
<dbReference type="PANTHER" id="PTHR32227">
    <property type="entry name" value="GLUCAN ENDO-1,3-BETA-GLUCOSIDASE BG1-RELATED-RELATED"/>
    <property type="match status" value="1"/>
</dbReference>
<keyword evidence="5" id="KW-0732">Signal</keyword>
<evidence type="ECO:0000256" key="5">
    <source>
        <dbReference type="SAM" id="SignalP"/>
    </source>
</evidence>
<evidence type="ECO:0000256" key="1">
    <source>
        <dbReference type="ARBA" id="ARBA00008773"/>
    </source>
</evidence>
<dbReference type="GO" id="GO:0004553">
    <property type="term" value="F:hydrolase activity, hydrolyzing O-glycosyl compounds"/>
    <property type="evidence" value="ECO:0007669"/>
    <property type="project" value="InterPro"/>
</dbReference>
<dbReference type="InterPro" id="IPR000490">
    <property type="entry name" value="Glyco_hydro_17"/>
</dbReference>
<dbReference type="Gene3D" id="3.20.20.80">
    <property type="entry name" value="Glycosidases"/>
    <property type="match status" value="1"/>
</dbReference>
<dbReference type="KEGG" id="cqi:110736005"/>
<organism evidence="6 7">
    <name type="scientific">Chenopodium quinoa</name>
    <name type="common">Quinoa</name>
    <dbReference type="NCBI Taxonomy" id="63459"/>
    <lineage>
        <taxon>Eukaryota</taxon>
        <taxon>Viridiplantae</taxon>
        <taxon>Streptophyta</taxon>
        <taxon>Embryophyta</taxon>
        <taxon>Tracheophyta</taxon>
        <taxon>Spermatophyta</taxon>
        <taxon>Magnoliopsida</taxon>
        <taxon>eudicotyledons</taxon>
        <taxon>Gunneridae</taxon>
        <taxon>Pentapetalae</taxon>
        <taxon>Caryophyllales</taxon>
        <taxon>Chenopodiaceae</taxon>
        <taxon>Chenopodioideae</taxon>
        <taxon>Atripliceae</taxon>
        <taxon>Chenopodium</taxon>
    </lineage>
</organism>
<dbReference type="SUPFAM" id="SSF51445">
    <property type="entry name" value="(Trans)glycosidases"/>
    <property type="match status" value="1"/>
</dbReference>
<gene>
    <name evidence="6" type="primary">LOC110736005</name>
</gene>
<name>A0A803KMA0_CHEQI</name>
<keyword evidence="7" id="KW-1185">Reference proteome</keyword>
<dbReference type="InterPro" id="IPR017853">
    <property type="entry name" value="GH"/>
</dbReference>
<dbReference type="OMA" id="FAYINDT"/>
<keyword evidence="2" id="KW-0378">Hydrolase</keyword>
<protein>
    <recommendedName>
        <fullName evidence="8">Glucan endo-1,3-beta-D-glucosidase</fullName>
    </recommendedName>
</protein>
<comment type="similarity">
    <text evidence="1 4">Belongs to the glycosyl hydrolase 17 family.</text>
</comment>
<feature type="signal peptide" evidence="5">
    <location>
        <begin position="1"/>
        <end position="22"/>
    </location>
</feature>
<evidence type="ECO:0000256" key="4">
    <source>
        <dbReference type="RuleBase" id="RU004335"/>
    </source>
</evidence>
<dbReference type="OrthoDB" id="941679at2759"/>
<feature type="chain" id="PRO_5030855844" description="Glucan endo-1,3-beta-D-glucosidase" evidence="5">
    <location>
        <begin position="23"/>
        <end position="338"/>
    </location>
</feature>
<reference evidence="6" key="1">
    <citation type="journal article" date="2017" name="Nature">
        <title>The genome of Chenopodium quinoa.</title>
        <authorList>
            <person name="Jarvis D.E."/>
            <person name="Ho Y.S."/>
            <person name="Lightfoot D.J."/>
            <person name="Schmoeckel S.M."/>
            <person name="Li B."/>
            <person name="Borm T.J.A."/>
            <person name="Ohyanagi H."/>
            <person name="Mineta K."/>
            <person name="Michell C.T."/>
            <person name="Saber N."/>
            <person name="Kharbatia N.M."/>
            <person name="Rupper R.R."/>
            <person name="Sharp A.R."/>
            <person name="Dally N."/>
            <person name="Boughton B.A."/>
            <person name="Woo Y.H."/>
            <person name="Gao G."/>
            <person name="Schijlen E.G.W.M."/>
            <person name="Guo X."/>
            <person name="Momin A.A."/>
            <person name="Negrao S."/>
            <person name="Al-Babili S."/>
            <person name="Gehring C."/>
            <person name="Roessner U."/>
            <person name="Jung C."/>
            <person name="Murphy K."/>
            <person name="Arold S.T."/>
            <person name="Gojobori T."/>
            <person name="van der Linden C.G."/>
            <person name="van Loo E.N."/>
            <person name="Jellen E.N."/>
            <person name="Maughan P.J."/>
            <person name="Tester M."/>
        </authorList>
    </citation>
    <scope>NUCLEOTIDE SEQUENCE [LARGE SCALE GENOMIC DNA]</scope>
    <source>
        <strain evidence="6">cv. PI 614886</strain>
    </source>
</reference>
<dbReference type="GO" id="GO:0005975">
    <property type="term" value="P:carbohydrate metabolic process"/>
    <property type="evidence" value="ECO:0007669"/>
    <property type="project" value="InterPro"/>
</dbReference>
<proteinExistence type="inferred from homology"/>
<evidence type="ECO:0000313" key="7">
    <source>
        <dbReference type="Proteomes" id="UP000596660"/>
    </source>
</evidence>
<dbReference type="AlphaFoldDB" id="A0A803KMA0"/>
<dbReference type="Proteomes" id="UP000596660">
    <property type="component" value="Unplaced"/>
</dbReference>
<evidence type="ECO:0000313" key="6">
    <source>
        <dbReference type="EnsemblPlants" id="AUR62000156-RA:cds"/>
    </source>
</evidence>
<keyword evidence="3" id="KW-0326">Glycosidase</keyword>